<protein>
    <submittedName>
        <fullName evidence="2">Uncharacterized protein</fullName>
    </submittedName>
</protein>
<dbReference type="Proteomes" id="UP000010556">
    <property type="component" value="Unassembled WGS sequence"/>
</dbReference>
<feature type="compositionally biased region" description="Basic and acidic residues" evidence="1">
    <location>
        <begin position="11"/>
        <end position="32"/>
    </location>
</feature>
<accession>L5LXS4</accession>
<evidence type="ECO:0000313" key="3">
    <source>
        <dbReference type="Proteomes" id="UP000010556"/>
    </source>
</evidence>
<evidence type="ECO:0000256" key="1">
    <source>
        <dbReference type="SAM" id="MobiDB-lite"/>
    </source>
</evidence>
<dbReference type="EMBL" id="KB106583">
    <property type="protein sequence ID" value="ELK30896.1"/>
    <property type="molecule type" value="Genomic_DNA"/>
</dbReference>
<dbReference type="AlphaFoldDB" id="L5LXS4"/>
<reference evidence="3" key="1">
    <citation type="journal article" date="2013" name="Science">
        <title>Comparative analysis of bat genomes provides insight into the evolution of flight and immunity.</title>
        <authorList>
            <person name="Zhang G."/>
            <person name="Cowled C."/>
            <person name="Shi Z."/>
            <person name="Huang Z."/>
            <person name="Bishop-Lilly K.A."/>
            <person name="Fang X."/>
            <person name="Wynne J.W."/>
            <person name="Xiong Z."/>
            <person name="Baker M.L."/>
            <person name="Zhao W."/>
            <person name="Tachedjian M."/>
            <person name="Zhu Y."/>
            <person name="Zhou P."/>
            <person name="Jiang X."/>
            <person name="Ng J."/>
            <person name="Yang L."/>
            <person name="Wu L."/>
            <person name="Xiao J."/>
            <person name="Feng Y."/>
            <person name="Chen Y."/>
            <person name="Sun X."/>
            <person name="Zhang Y."/>
            <person name="Marsh G.A."/>
            <person name="Crameri G."/>
            <person name="Broder C.C."/>
            <person name="Frey K.G."/>
            <person name="Wang L.F."/>
            <person name="Wang J."/>
        </authorList>
    </citation>
    <scope>NUCLEOTIDE SEQUENCE [LARGE SCALE GENOMIC DNA]</scope>
</reference>
<keyword evidence="3" id="KW-1185">Reference proteome</keyword>
<feature type="region of interest" description="Disordered" evidence="1">
    <location>
        <begin position="1"/>
        <end position="38"/>
    </location>
</feature>
<sequence length="81" mass="8548">MAGTGAGTEVDTGHGRDERGPRRTQVSRDRGGPGRVALPPCKQALGEAMAGPQFPSLIAKDLSMKQSSIACAAMKCEEHRR</sequence>
<proteinExistence type="predicted"/>
<evidence type="ECO:0000313" key="2">
    <source>
        <dbReference type="EMBL" id="ELK30896.1"/>
    </source>
</evidence>
<name>L5LXS4_MYODS</name>
<gene>
    <name evidence="2" type="ORF">MDA_GLEAN10013417</name>
</gene>
<organism evidence="2 3">
    <name type="scientific">Myotis davidii</name>
    <name type="common">David's myotis</name>
    <dbReference type="NCBI Taxonomy" id="225400"/>
    <lineage>
        <taxon>Eukaryota</taxon>
        <taxon>Metazoa</taxon>
        <taxon>Chordata</taxon>
        <taxon>Craniata</taxon>
        <taxon>Vertebrata</taxon>
        <taxon>Euteleostomi</taxon>
        <taxon>Mammalia</taxon>
        <taxon>Eutheria</taxon>
        <taxon>Laurasiatheria</taxon>
        <taxon>Chiroptera</taxon>
        <taxon>Yangochiroptera</taxon>
        <taxon>Vespertilionidae</taxon>
        <taxon>Myotis</taxon>
    </lineage>
</organism>